<evidence type="ECO:0000256" key="2">
    <source>
        <dbReference type="ARBA" id="ARBA00009347"/>
    </source>
</evidence>
<dbReference type="InterPro" id="IPR037069">
    <property type="entry name" value="AcylCoA_DH/ox_N_sf"/>
</dbReference>
<comment type="similarity">
    <text evidence="2">Belongs to the acyl-CoA dehydrogenase family.</text>
</comment>
<dbReference type="SUPFAM" id="SSF56645">
    <property type="entry name" value="Acyl-CoA dehydrogenase NM domain-like"/>
    <property type="match status" value="1"/>
</dbReference>
<dbReference type="EMBL" id="CGIH01000002">
    <property type="protein sequence ID" value="CFW97472.1"/>
    <property type="molecule type" value="Genomic_DNA"/>
</dbReference>
<dbReference type="Gene3D" id="1.20.140.10">
    <property type="entry name" value="Butyryl-CoA Dehydrogenase, subunit A, domain 3"/>
    <property type="match status" value="1"/>
</dbReference>
<protein>
    <submittedName>
        <fullName evidence="6">Acyl-CoA dehydrogenase/oxidase C-terminal</fullName>
    </submittedName>
</protein>
<accession>A0A0E4C7D3</accession>
<dbReference type="InterPro" id="IPR036250">
    <property type="entry name" value="AcylCo_DH-like_C"/>
</dbReference>
<dbReference type="CDD" id="cd00567">
    <property type="entry name" value="ACAD"/>
    <property type="match status" value="1"/>
</dbReference>
<evidence type="ECO:0000256" key="1">
    <source>
        <dbReference type="ARBA" id="ARBA00001974"/>
    </source>
</evidence>
<dbReference type="Proteomes" id="UP000045545">
    <property type="component" value="Unassembled WGS sequence"/>
</dbReference>
<evidence type="ECO:0000313" key="6">
    <source>
        <dbReference type="EMBL" id="CFW97472.1"/>
    </source>
</evidence>
<organism evidence="6 7">
    <name type="scientific">Syntrophomonas zehnderi OL-4</name>
    <dbReference type="NCBI Taxonomy" id="690567"/>
    <lineage>
        <taxon>Bacteria</taxon>
        <taxon>Bacillati</taxon>
        <taxon>Bacillota</taxon>
        <taxon>Clostridia</taxon>
        <taxon>Eubacteriales</taxon>
        <taxon>Syntrophomonadaceae</taxon>
        <taxon>Syntrophomonas</taxon>
    </lineage>
</organism>
<keyword evidence="4" id="KW-0274">FAD</keyword>
<dbReference type="Gene3D" id="2.40.110.10">
    <property type="entry name" value="Butyryl-CoA Dehydrogenase, subunit A, domain 2"/>
    <property type="match status" value="1"/>
</dbReference>
<dbReference type="SUPFAM" id="SSF47203">
    <property type="entry name" value="Acyl-CoA dehydrogenase C-terminal domain-like"/>
    <property type="match status" value="1"/>
</dbReference>
<dbReference type="PANTHER" id="PTHR43884">
    <property type="entry name" value="ACYL-COA DEHYDROGENASE"/>
    <property type="match status" value="1"/>
</dbReference>
<dbReference type="OrthoDB" id="5427839at2"/>
<dbReference type="AlphaFoldDB" id="A0A0E4C7D3"/>
<feature type="domain" description="Acyl-CoA dehydrogenase/oxidase C-terminal" evidence="5">
    <location>
        <begin position="240"/>
        <end position="387"/>
    </location>
</feature>
<sequence length="567" mass="65016">MVLLNPHNYEREHLDPRAREIMLKTIAFFEKKGLASIKEDDKNFTWYEDYIDFIGKEEIFADLLTPAGYGREDARWDLWRVAEFNEVSGFYALHYQYLYQVTILGLGPIFLGNNEAIKHKAAALLREGAIFGFGLSERDHGNDIYADEMTLYPNGDGTYLAKGNKYYIGNGNQAALLSVFGKMADTGEYVFFVVDPQQPQYELVKKIDTQGAHCAYVAEFNLNDYPVSEGDIVSRGSLAWDSALNTVNIGKCMVGWASIGEATHALYECLHHTCNRVLYGKPVYAFPHVRRLFTESYLRLITMKLYALRCMDYFRSASDEDRRYLMYNAILKMKVCSQGDKISQMLLDLVGAKGMEQDTFMEMFIRDAGMMPRLEGTTHVNMALVNKFYQSYFFNPADFAPIPKRNDMADDDYVFKQKAGGLKKVRFGDYRLCYEGMNQTNVLLFREQVEALKEFLVKNAPTAEQASNVDYMIALGELLAATAYAQLTLENIKIYHIEDEVVEEIFAFMIRDFAAYALMFRSTFVQSPEQIEAINKMIIDPSLNPERFEKVWTEKVLSLKDAYVMSE</sequence>
<evidence type="ECO:0000259" key="5">
    <source>
        <dbReference type="Pfam" id="PF00441"/>
    </source>
</evidence>
<dbReference type="Gene3D" id="1.10.540.10">
    <property type="entry name" value="Acyl-CoA dehydrogenase/oxidase, N-terminal domain"/>
    <property type="match status" value="1"/>
</dbReference>
<dbReference type="GO" id="GO:0003995">
    <property type="term" value="F:acyl-CoA dehydrogenase activity"/>
    <property type="evidence" value="ECO:0007669"/>
    <property type="project" value="TreeGrafter"/>
</dbReference>
<evidence type="ECO:0000256" key="3">
    <source>
        <dbReference type="ARBA" id="ARBA00022630"/>
    </source>
</evidence>
<name>A0A0E4C7D3_9FIRM</name>
<proteinExistence type="inferred from homology"/>
<dbReference type="InterPro" id="IPR046373">
    <property type="entry name" value="Acyl-CoA_Oxase/DH_mid-dom_sf"/>
</dbReference>
<gene>
    <name evidence="6" type="ORF">86</name>
</gene>
<dbReference type="RefSeq" id="WP_046494626.1">
    <property type="nucleotide sequence ID" value="NZ_CGIH01000002.1"/>
</dbReference>
<keyword evidence="3" id="KW-0285">Flavoprotein</keyword>
<evidence type="ECO:0000313" key="7">
    <source>
        <dbReference type="Proteomes" id="UP000045545"/>
    </source>
</evidence>
<dbReference type="InterPro" id="IPR009075">
    <property type="entry name" value="AcylCo_DH/oxidase_C"/>
</dbReference>
<dbReference type="GO" id="GO:0005886">
    <property type="term" value="C:plasma membrane"/>
    <property type="evidence" value="ECO:0007669"/>
    <property type="project" value="TreeGrafter"/>
</dbReference>
<dbReference type="Pfam" id="PF00441">
    <property type="entry name" value="Acyl-CoA_dh_1"/>
    <property type="match status" value="1"/>
</dbReference>
<dbReference type="GO" id="GO:0050660">
    <property type="term" value="F:flavin adenine dinucleotide binding"/>
    <property type="evidence" value="ECO:0007669"/>
    <property type="project" value="InterPro"/>
</dbReference>
<dbReference type="InterPro" id="IPR009100">
    <property type="entry name" value="AcylCoA_DH/oxidase_NM_dom_sf"/>
</dbReference>
<reference evidence="6 7" key="1">
    <citation type="submission" date="2015-03" db="EMBL/GenBank/DDBJ databases">
        <authorList>
            <person name="Murphy D."/>
        </authorList>
    </citation>
    <scope>NUCLEOTIDE SEQUENCE [LARGE SCALE GENOMIC DNA]</scope>
    <source>
        <strain evidence="6 7">OL-4</strain>
    </source>
</reference>
<evidence type="ECO:0000256" key="4">
    <source>
        <dbReference type="ARBA" id="ARBA00022827"/>
    </source>
</evidence>
<dbReference type="STRING" id="690567.86"/>
<dbReference type="PANTHER" id="PTHR43884:SF19">
    <property type="entry name" value="ACYL-COA DEHYDROGENASE FADE4-RELATED"/>
    <property type="match status" value="1"/>
</dbReference>
<keyword evidence="7" id="KW-1185">Reference proteome</keyword>
<comment type="cofactor">
    <cofactor evidence="1">
        <name>FAD</name>
        <dbReference type="ChEBI" id="CHEBI:57692"/>
    </cofactor>
</comment>